<dbReference type="EMBL" id="CP065177">
    <property type="protein sequence ID" value="URG50881.1"/>
    <property type="molecule type" value="Genomic_DNA"/>
</dbReference>
<accession>A0A9Q2IF34</accession>
<dbReference type="KEGG" id="pqu:IG609_001520"/>
<keyword evidence="2" id="KW-1185">Reference proteome</keyword>
<evidence type="ECO:0000313" key="1">
    <source>
        <dbReference type="EMBL" id="URG50881.1"/>
    </source>
</evidence>
<protein>
    <submittedName>
        <fullName evidence="1">Uncharacterized protein</fullName>
    </submittedName>
</protein>
<dbReference type="AlphaFoldDB" id="A0A9Q2IF34"/>
<reference evidence="1 2" key="1">
    <citation type="journal article" date="2021" name="Int. J. Syst. Evol. Microbiol.">
        <title>&lt;i&gt;Pectobacterium quasiaquaticum&lt;/i&gt; sp. nov., isolated from waterways.</title>
        <authorList>
            <person name="Ben Moussa H."/>
            <person name="Pedron J."/>
            <person name="Bertrand C."/>
            <person name="Hecquet A."/>
            <person name="Barny M.A."/>
        </authorList>
    </citation>
    <scope>NUCLEOTIDE SEQUENCE [LARGE SCALE GENOMIC DNA]</scope>
    <source>
        <strain evidence="1 2">A477-S1-J17</strain>
    </source>
</reference>
<sequence>MCLALEPESASRLPQPPVIDILFRALLTGDQAALDDLSTHRAAECADLRALVSTEQAGAVKLDLGLGATSNIYVTPIFEGPNAFFISRHISVQARLTGGQTTVPLDYSLSFDSNFAEKMRATLSGENIQPVDRNRVIEVLMLKAKNPRVQFDLMPFLYENVRLARENESNMRPLNTVIAFRMLDHLNWDAFKSDPGRFDFDAPIEKLKASLQREADTFLSSLYSAPAIVHHEAKSLGIQALLLRFSTLWRKEGKREAARILSQLVQFCISELGFLPATELSLIWSGIRGKVVAPFFGPLINPSPKLLKAVRGMAWDMTHLRLMEQTAHLTQYGSFFIPHFVSFDERWRDLLRLNPVRFMVVDDTKKSALFGRANELDFQQALHECSGDSLLGESSPEKIAARRTAARSITVDAMQQLVATEERAWL</sequence>
<gene>
    <name evidence="1" type="ORF">IG609_001520</name>
</gene>
<organism evidence="1 2">
    <name type="scientific">Pectobacterium quasiaquaticum</name>
    <dbReference type="NCBI Taxonomy" id="2774015"/>
    <lineage>
        <taxon>Bacteria</taxon>
        <taxon>Pseudomonadati</taxon>
        <taxon>Pseudomonadota</taxon>
        <taxon>Gammaproteobacteria</taxon>
        <taxon>Enterobacterales</taxon>
        <taxon>Pectobacteriaceae</taxon>
        <taxon>Pectobacterium</taxon>
    </lineage>
</organism>
<proteinExistence type="predicted"/>
<dbReference type="Proteomes" id="UP000806577">
    <property type="component" value="Chromosome"/>
</dbReference>
<name>A0A9Q2IF34_9GAMM</name>
<evidence type="ECO:0000313" key="2">
    <source>
        <dbReference type="Proteomes" id="UP000806577"/>
    </source>
</evidence>